<dbReference type="GO" id="GO:0005096">
    <property type="term" value="F:GTPase activator activity"/>
    <property type="evidence" value="ECO:0007669"/>
    <property type="project" value="TreeGrafter"/>
</dbReference>
<comment type="caution">
    <text evidence="3">The sequence shown here is derived from an EMBL/GenBank/DDBJ whole genome shotgun (WGS) entry which is preliminary data.</text>
</comment>
<feature type="region of interest" description="Disordered" evidence="1">
    <location>
        <begin position="165"/>
        <end position="194"/>
    </location>
</feature>
<dbReference type="InterPro" id="IPR000195">
    <property type="entry name" value="Rab-GAP-TBC_dom"/>
</dbReference>
<protein>
    <recommendedName>
        <fullName evidence="2">Rab-GAP TBC domain-containing protein</fullName>
    </recommendedName>
</protein>
<feature type="domain" description="Rab-GAP TBC" evidence="2">
    <location>
        <begin position="1"/>
        <end position="99"/>
    </location>
</feature>
<dbReference type="Gene3D" id="1.10.472.80">
    <property type="entry name" value="Ypt/Rab-GAP domain of gyp1p, domain 3"/>
    <property type="match status" value="1"/>
</dbReference>
<evidence type="ECO:0000256" key="1">
    <source>
        <dbReference type="SAM" id="MobiDB-lite"/>
    </source>
</evidence>
<evidence type="ECO:0000313" key="4">
    <source>
        <dbReference type="Proteomes" id="UP000265618"/>
    </source>
</evidence>
<dbReference type="EMBL" id="BDIP01004069">
    <property type="protein sequence ID" value="GIQ88439.1"/>
    <property type="molecule type" value="Genomic_DNA"/>
</dbReference>
<gene>
    <name evidence="3" type="ORF">KIPB_010687</name>
</gene>
<organism evidence="3 4">
    <name type="scientific">Kipferlia bialata</name>
    <dbReference type="NCBI Taxonomy" id="797122"/>
    <lineage>
        <taxon>Eukaryota</taxon>
        <taxon>Metamonada</taxon>
        <taxon>Carpediemonas-like organisms</taxon>
        <taxon>Kipferlia</taxon>
    </lineage>
</organism>
<feature type="compositionally biased region" description="Low complexity" evidence="1">
    <location>
        <begin position="175"/>
        <end position="186"/>
    </location>
</feature>
<dbReference type="AlphaFoldDB" id="A0A9K3GLR4"/>
<proteinExistence type="predicted"/>
<sequence>MLPVQVSRDYKDRRVKRKGYHYSKRDLQGVFADSMPHLHEMFYVFEGLLKHHLPKAHKALEERSLPPALYACNWFMTLFAWILPFGCSVRVIDVFAAEGEKVLYRVALALMEYAFSGKAIPPKPKAKVWKRVKKRHKLSQWPYPPGNDWYCQYYRQWVSQSSGTVETPLNGSGSPTPSATPATPATPAKPMPRPDCSAMPYEELFMFLQRLPAVIENPDWLLDRAFAINISIEEIDGLERQYKAENKAKEVAREKRERERERERDN</sequence>
<evidence type="ECO:0000259" key="2">
    <source>
        <dbReference type="PROSITE" id="PS50086"/>
    </source>
</evidence>
<dbReference type="Proteomes" id="UP000265618">
    <property type="component" value="Unassembled WGS sequence"/>
</dbReference>
<dbReference type="InterPro" id="IPR050302">
    <property type="entry name" value="Rab_GAP_TBC_domain"/>
</dbReference>
<dbReference type="InterPro" id="IPR035969">
    <property type="entry name" value="Rab-GAP_TBC_sf"/>
</dbReference>
<accession>A0A9K3GLR4</accession>
<dbReference type="PANTHER" id="PTHR47219">
    <property type="entry name" value="RAB GTPASE-ACTIVATING PROTEIN 1-LIKE"/>
    <property type="match status" value="1"/>
</dbReference>
<dbReference type="GO" id="GO:0031267">
    <property type="term" value="F:small GTPase binding"/>
    <property type="evidence" value="ECO:0007669"/>
    <property type="project" value="TreeGrafter"/>
</dbReference>
<dbReference type="Pfam" id="PF00566">
    <property type="entry name" value="RabGAP-TBC"/>
    <property type="match status" value="1"/>
</dbReference>
<feature type="compositionally biased region" description="Polar residues" evidence="1">
    <location>
        <begin position="165"/>
        <end position="174"/>
    </location>
</feature>
<keyword evidence="4" id="KW-1185">Reference proteome</keyword>
<dbReference type="OrthoDB" id="294251at2759"/>
<dbReference type="SUPFAM" id="SSF47923">
    <property type="entry name" value="Ypt/Rab-GAP domain of gyp1p"/>
    <property type="match status" value="1"/>
</dbReference>
<reference evidence="3 4" key="1">
    <citation type="journal article" date="2018" name="PLoS ONE">
        <title>The draft genome of Kipferlia bialata reveals reductive genome evolution in fornicate parasites.</title>
        <authorList>
            <person name="Tanifuji G."/>
            <person name="Takabayashi S."/>
            <person name="Kume K."/>
            <person name="Takagi M."/>
            <person name="Nakayama T."/>
            <person name="Kamikawa R."/>
            <person name="Inagaki Y."/>
            <person name="Hashimoto T."/>
        </authorList>
    </citation>
    <scope>NUCLEOTIDE SEQUENCE [LARGE SCALE GENOMIC DNA]</scope>
    <source>
        <strain evidence="3">NY0173</strain>
    </source>
</reference>
<feature type="region of interest" description="Disordered" evidence="1">
    <location>
        <begin position="247"/>
        <end position="266"/>
    </location>
</feature>
<dbReference type="PANTHER" id="PTHR47219:SF9">
    <property type="entry name" value="GTPASE ACTIVATING PROTEIN AND CENTROSOME-ASSOCIATED, ISOFORM B"/>
    <property type="match status" value="1"/>
</dbReference>
<dbReference type="PROSITE" id="PS50086">
    <property type="entry name" value="TBC_RABGAP"/>
    <property type="match status" value="1"/>
</dbReference>
<evidence type="ECO:0000313" key="3">
    <source>
        <dbReference type="EMBL" id="GIQ88439.1"/>
    </source>
</evidence>
<name>A0A9K3GLR4_9EUKA</name>